<keyword evidence="2" id="KW-1185">Reference proteome</keyword>
<dbReference type="AlphaFoldDB" id="A0A9E6URC4"/>
<dbReference type="Proteomes" id="UP000825701">
    <property type="component" value="Chromosome"/>
</dbReference>
<dbReference type="EMBL" id="CP081869">
    <property type="protein sequence ID" value="QZO02120.1"/>
    <property type="molecule type" value="Genomic_DNA"/>
</dbReference>
<evidence type="ECO:0000313" key="1">
    <source>
        <dbReference type="EMBL" id="QZO02120.1"/>
    </source>
</evidence>
<organism evidence="1 2">
    <name type="scientific">Chenggangzhangella methanolivorans</name>
    <dbReference type="NCBI Taxonomy" id="1437009"/>
    <lineage>
        <taxon>Bacteria</taxon>
        <taxon>Pseudomonadati</taxon>
        <taxon>Pseudomonadota</taxon>
        <taxon>Alphaproteobacteria</taxon>
        <taxon>Hyphomicrobiales</taxon>
        <taxon>Methylopilaceae</taxon>
        <taxon>Chenggangzhangella</taxon>
    </lineage>
</organism>
<evidence type="ECO:0000313" key="2">
    <source>
        <dbReference type="Proteomes" id="UP000825701"/>
    </source>
</evidence>
<dbReference type="KEGG" id="cmet:K6K41_13120"/>
<reference evidence="1" key="1">
    <citation type="submission" date="2021-08" db="EMBL/GenBank/DDBJ databases">
        <authorList>
            <person name="Zhang H."/>
            <person name="Xu M."/>
            <person name="Yu Z."/>
            <person name="Yang L."/>
            <person name="Cai Y."/>
        </authorList>
    </citation>
    <scope>NUCLEOTIDE SEQUENCE</scope>
    <source>
        <strain evidence="1">CHL1</strain>
    </source>
</reference>
<accession>A0A9E6URC4</accession>
<gene>
    <name evidence="1" type="ORF">K6K41_13120</name>
</gene>
<name>A0A9E6URC4_9HYPH</name>
<protein>
    <submittedName>
        <fullName evidence="1">Uncharacterized protein</fullName>
    </submittedName>
</protein>
<proteinExistence type="predicted"/>
<sequence length="79" mass="8512">MVDTRTLSPEGVAILETLMKGAGSPLLSDSVLRAVESTGLIQRQGNNWLLTEDGLRSVDEARERLQNGPQVSHGTGQPR</sequence>
<dbReference type="RefSeq" id="WP_261405507.1">
    <property type="nucleotide sequence ID" value="NZ_CP081869.1"/>
</dbReference>